<comment type="similarity">
    <text evidence="1">Belongs to the YciI family.</text>
</comment>
<proteinExistence type="inferred from homology"/>
<dbReference type="Pfam" id="PF03795">
    <property type="entry name" value="YCII"/>
    <property type="match status" value="1"/>
</dbReference>
<dbReference type="Gene3D" id="3.30.70.1060">
    <property type="entry name" value="Dimeric alpha+beta barrel"/>
    <property type="match status" value="1"/>
</dbReference>
<dbReference type="RefSeq" id="WP_275685182.1">
    <property type="nucleotide sequence ID" value="NZ_JAJLJH010000012.1"/>
</dbReference>
<dbReference type="PANTHER" id="PTHR35174:SF3">
    <property type="entry name" value="BLL7171 PROTEIN"/>
    <property type="match status" value="1"/>
</dbReference>
<dbReference type="Proteomes" id="UP001139353">
    <property type="component" value="Unassembled WGS sequence"/>
</dbReference>
<comment type="caution">
    <text evidence="3">The sequence shown here is derived from an EMBL/GenBank/DDBJ whole genome shotgun (WGS) entry which is preliminary data.</text>
</comment>
<dbReference type="AlphaFoldDB" id="A0A9X2C4C5"/>
<keyword evidence="4" id="KW-1185">Reference proteome</keyword>
<accession>A0A9X2C4C5</accession>
<dbReference type="PANTHER" id="PTHR35174">
    <property type="entry name" value="BLL7171 PROTEIN-RELATED"/>
    <property type="match status" value="1"/>
</dbReference>
<evidence type="ECO:0000259" key="2">
    <source>
        <dbReference type="Pfam" id="PF03795"/>
    </source>
</evidence>
<evidence type="ECO:0000313" key="3">
    <source>
        <dbReference type="EMBL" id="MCK9689135.1"/>
    </source>
</evidence>
<dbReference type="InterPro" id="IPR005545">
    <property type="entry name" value="YCII"/>
</dbReference>
<dbReference type="EMBL" id="JAJLJH010000012">
    <property type="protein sequence ID" value="MCK9689135.1"/>
    <property type="molecule type" value="Genomic_DNA"/>
</dbReference>
<organism evidence="3 4">
    <name type="scientific">Scleromatobacter humisilvae</name>
    <dbReference type="NCBI Taxonomy" id="2897159"/>
    <lineage>
        <taxon>Bacteria</taxon>
        <taxon>Pseudomonadati</taxon>
        <taxon>Pseudomonadota</taxon>
        <taxon>Betaproteobacteria</taxon>
        <taxon>Burkholderiales</taxon>
        <taxon>Sphaerotilaceae</taxon>
        <taxon>Scleromatobacter</taxon>
    </lineage>
</organism>
<evidence type="ECO:0000256" key="1">
    <source>
        <dbReference type="ARBA" id="ARBA00007689"/>
    </source>
</evidence>
<dbReference type="InterPro" id="IPR011008">
    <property type="entry name" value="Dimeric_a/b-barrel"/>
</dbReference>
<feature type="domain" description="YCII-related" evidence="2">
    <location>
        <begin position="1"/>
        <end position="113"/>
    </location>
</feature>
<name>A0A9X2C4C5_9BURK</name>
<protein>
    <submittedName>
        <fullName evidence="3">YciI family protein</fullName>
    </submittedName>
</protein>
<reference evidence="3" key="1">
    <citation type="submission" date="2021-11" db="EMBL/GenBank/DDBJ databases">
        <title>BS-T2-15 a new species belonging to the Comamonadaceae family isolated from the soil of a French oak forest.</title>
        <authorList>
            <person name="Mieszkin S."/>
            <person name="Alain K."/>
        </authorList>
    </citation>
    <scope>NUCLEOTIDE SEQUENCE</scope>
    <source>
        <strain evidence="3">BS-T2-15</strain>
    </source>
</reference>
<dbReference type="SUPFAM" id="SSF54909">
    <property type="entry name" value="Dimeric alpha+beta barrel"/>
    <property type="match status" value="1"/>
</dbReference>
<gene>
    <name evidence="3" type="ORF">LPC04_25750</name>
</gene>
<evidence type="ECO:0000313" key="4">
    <source>
        <dbReference type="Proteomes" id="UP001139353"/>
    </source>
</evidence>
<sequence>MQYLLLVYTDAELLDKLPAEEFNTEMRDCLKHSDAQMAQGKVLGFQQLQPAATARTVRVRNGRASVLDGPFAETKEMLAGFNIVEAASMEEAVRMAHELPWTKYGAIEVRPVGDIAAMRARVGA</sequence>